<keyword evidence="2" id="KW-0175">Coiled coil</keyword>
<dbReference type="GO" id="GO:0005524">
    <property type="term" value="F:ATP binding"/>
    <property type="evidence" value="ECO:0007669"/>
    <property type="project" value="InterPro"/>
</dbReference>
<dbReference type="InterPro" id="IPR001650">
    <property type="entry name" value="Helicase_C-like"/>
</dbReference>
<dbReference type="Gene3D" id="3.40.50.10810">
    <property type="entry name" value="Tandem AAA-ATPase domain"/>
    <property type="match status" value="1"/>
</dbReference>
<evidence type="ECO:0000256" key="2">
    <source>
        <dbReference type="SAM" id="Coils"/>
    </source>
</evidence>
<dbReference type="OrthoDB" id="6396at2157"/>
<dbReference type="PROSITE" id="PS51194">
    <property type="entry name" value="HELICASE_CTER"/>
    <property type="match status" value="1"/>
</dbReference>
<keyword evidence="5" id="KW-0347">Helicase</keyword>
<keyword evidence="1" id="KW-0378">Hydrolase</keyword>
<dbReference type="InterPro" id="IPR014001">
    <property type="entry name" value="Helicase_ATP-bd"/>
</dbReference>
<protein>
    <submittedName>
        <fullName evidence="5">DNA/RNA helicase, superfamily II</fullName>
    </submittedName>
</protein>
<dbReference type="AlphaFoldDB" id="A0A483CPE1"/>
<gene>
    <name evidence="5" type="ORF">CUJ86_07990</name>
</gene>
<dbReference type="InterPro" id="IPR038718">
    <property type="entry name" value="SNF2-like_sf"/>
</dbReference>
<dbReference type="PANTHER" id="PTHR45766">
    <property type="entry name" value="DNA ANNEALING HELICASE AND ENDONUCLEASE ZRANB3 FAMILY MEMBER"/>
    <property type="match status" value="1"/>
</dbReference>
<keyword evidence="6" id="KW-1185">Reference proteome</keyword>
<dbReference type="Gene3D" id="3.40.50.300">
    <property type="entry name" value="P-loop containing nucleotide triphosphate hydrolases"/>
    <property type="match status" value="1"/>
</dbReference>
<dbReference type="GO" id="GO:0016787">
    <property type="term" value="F:hydrolase activity"/>
    <property type="evidence" value="ECO:0007669"/>
    <property type="project" value="UniProtKB-KW"/>
</dbReference>
<evidence type="ECO:0000313" key="6">
    <source>
        <dbReference type="Proteomes" id="UP000292580"/>
    </source>
</evidence>
<dbReference type="InterPro" id="IPR000330">
    <property type="entry name" value="SNF2_N"/>
</dbReference>
<dbReference type="SMART" id="SM00490">
    <property type="entry name" value="HELICc"/>
    <property type="match status" value="1"/>
</dbReference>
<evidence type="ECO:0000259" key="3">
    <source>
        <dbReference type="PROSITE" id="PS51192"/>
    </source>
</evidence>
<organism evidence="5 6">
    <name type="scientific">Methanofollis fontis</name>
    <dbReference type="NCBI Taxonomy" id="2052832"/>
    <lineage>
        <taxon>Archaea</taxon>
        <taxon>Methanobacteriati</taxon>
        <taxon>Methanobacteriota</taxon>
        <taxon>Stenosarchaea group</taxon>
        <taxon>Methanomicrobia</taxon>
        <taxon>Methanomicrobiales</taxon>
        <taxon>Methanomicrobiaceae</taxon>
        <taxon>Methanofollis</taxon>
    </lineage>
</organism>
<keyword evidence="5" id="KW-0547">Nucleotide-binding</keyword>
<feature type="coiled-coil region" evidence="2">
    <location>
        <begin position="698"/>
        <end position="732"/>
    </location>
</feature>
<comment type="caution">
    <text evidence="5">The sequence shown here is derived from an EMBL/GenBank/DDBJ whole genome shotgun (WGS) entry which is preliminary data.</text>
</comment>
<feature type="domain" description="Helicase C-terminal" evidence="4">
    <location>
        <begin position="522"/>
        <end position="674"/>
    </location>
</feature>
<dbReference type="CDD" id="cd18793">
    <property type="entry name" value="SF2_C_SNF"/>
    <property type="match status" value="1"/>
</dbReference>
<keyword evidence="5" id="KW-0067">ATP-binding</keyword>
<proteinExistence type="predicted"/>
<evidence type="ECO:0000259" key="4">
    <source>
        <dbReference type="PROSITE" id="PS51194"/>
    </source>
</evidence>
<feature type="domain" description="Helicase ATP-binding" evidence="3">
    <location>
        <begin position="118"/>
        <end position="296"/>
    </location>
</feature>
<dbReference type="GO" id="GO:0004386">
    <property type="term" value="F:helicase activity"/>
    <property type="evidence" value="ECO:0007669"/>
    <property type="project" value="UniProtKB-KW"/>
</dbReference>
<dbReference type="RefSeq" id="WP_130647040.1">
    <property type="nucleotide sequence ID" value="NZ_PGCL01000003.1"/>
</dbReference>
<dbReference type="Proteomes" id="UP000292580">
    <property type="component" value="Unassembled WGS sequence"/>
</dbReference>
<dbReference type="PANTHER" id="PTHR45766:SF6">
    <property type="entry name" value="SWI_SNF-RELATED MATRIX-ASSOCIATED ACTIN-DEPENDENT REGULATOR OF CHROMATIN SUBFAMILY A-LIKE PROTEIN 1"/>
    <property type="match status" value="1"/>
</dbReference>
<evidence type="ECO:0000256" key="1">
    <source>
        <dbReference type="ARBA" id="ARBA00022801"/>
    </source>
</evidence>
<sequence>MGTNMIKPLFKVGDNVKIGNSEKIGTVNEVIIRNNSVGYRVTFDGTTKAIQEKFLSKIIDEEHEIIQSFYSDDIGDGDDFHLFQTWFRLKKPIEGNYYSYLASKTIFNPYQFKPLIKFVAPGSDGRLFIADEVGVGKTIETGIILIELLSRNRIDRKSPILIVCPHSLGPKWVKEMKQRFNLQFHLHDSKSLRNFFEYAKDGIIPDGMFWSIVSLPLLRNETHFKNLQVLNTSRETPLWSMVIIDESHHLRNASTLSYQIGCMLSNLTEMMVMLSATPLNLRDEDLFNQLNILNPSLFPDFQTFNAILSPVKSINRCRRLLVERSASVNSKILKEILEMKSGILGEAISNHPGVKKFEKRLLNGGLLNSEEIANFDRILGNLSPLDNSFTRTLKREALNHRVIREPINIPIKLTPEETKFHNGVIELSKKMYLERGGDPAALGFITNIPRRMASSCIPAMKEYLNWCIVNNSMLIDNSASEDDPDDDQGLNETSLTPDLRNCLIQLRSEAERIEGIDTKYDEFRKLIEKIQQTHVNPQIIVFSFFVRTLKYLQKRLAEDGYSVGLIYGDTPSYPDGNNQTRYQIMESFEKEEFEILLSSEVGGEGLDFQFCQTIINYDLPYNPMRIEQRIGRIDRFGQKGDKIFVASMYIQDSIDENIYSALYERINLVEESVGALEPILGTKLADLQNEIINGALSEEQLQRRIQEIEIAVEHAKLEMEKFEQNRIELMGEDKFAQIIQNLDSGTEFIQPIDALWLTKKCLHSWDKCDFNEIDESSGYITLSKQVVTQLEQYCRKPGSEGSFVELSRIMELNYPIEVVFNGTVAIQRNQAVFLPPCGFWIKFLLQELEKSEKIPRVFSISGESNNIGLSPGDYFVPFFEVMLEGFTTEITLSAVPVDVNNRTCVKCDYRTFSRLLAKNVLPSDHRVTSINPREAIETAQIDLESQIEIEMRELKDRNAYRIQSRINSIDKTTESRIIQLNSRIHEHYKKVISDGKEPSSKFIRLIESQKENVRKKREEFIQKIRNQDDLVMTLRLVAIASLRVNQ</sequence>
<reference evidence="5 6" key="1">
    <citation type="submission" date="2017-11" db="EMBL/GenBank/DDBJ databases">
        <title>Isolation and Characterization of Methanofollis Species from Methane Seep Offshore SW Taiwan.</title>
        <authorList>
            <person name="Teng N.-H."/>
            <person name="Lai M.-C."/>
            <person name="Chen S.-C."/>
        </authorList>
    </citation>
    <scope>NUCLEOTIDE SEQUENCE [LARGE SCALE GENOMIC DNA]</scope>
    <source>
        <strain evidence="5 6">FWC-SCC2</strain>
    </source>
</reference>
<dbReference type="InterPro" id="IPR027417">
    <property type="entry name" value="P-loop_NTPase"/>
</dbReference>
<dbReference type="Pfam" id="PF00176">
    <property type="entry name" value="SNF2-rel_dom"/>
    <property type="match status" value="1"/>
</dbReference>
<dbReference type="SMART" id="SM00487">
    <property type="entry name" value="DEXDc"/>
    <property type="match status" value="1"/>
</dbReference>
<dbReference type="PROSITE" id="PS51192">
    <property type="entry name" value="HELICASE_ATP_BIND_1"/>
    <property type="match status" value="1"/>
</dbReference>
<evidence type="ECO:0000313" key="5">
    <source>
        <dbReference type="EMBL" id="TAJ43978.1"/>
    </source>
</evidence>
<dbReference type="GO" id="GO:0140097">
    <property type="term" value="F:catalytic activity, acting on DNA"/>
    <property type="evidence" value="ECO:0007669"/>
    <property type="project" value="UniProtKB-ARBA"/>
</dbReference>
<dbReference type="Pfam" id="PF00271">
    <property type="entry name" value="Helicase_C"/>
    <property type="match status" value="1"/>
</dbReference>
<accession>A0A483CPE1</accession>
<dbReference type="EMBL" id="PGCL01000003">
    <property type="protein sequence ID" value="TAJ43978.1"/>
    <property type="molecule type" value="Genomic_DNA"/>
</dbReference>
<dbReference type="InterPro" id="IPR049730">
    <property type="entry name" value="SNF2/RAD54-like_C"/>
</dbReference>
<name>A0A483CPE1_9EURY</name>
<dbReference type="SUPFAM" id="SSF52540">
    <property type="entry name" value="P-loop containing nucleoside triphosphate hydrolases"/>
    <property type="match status" value="2"/>
</dbReference>